<accession>A0ABX7IEW4</accession>
<keyword evidence="1" id="KW-0472">Membrane</keyword>
<keyword evidence="1" id="KW-0812">Transmembrane</keyword>
<organism evidence="2 3">
    <name type="scientific">Arcanobacterium phocisimile</name>
    <dbReference type="NCBI Taxonomy" id="1302235"/>
    <lineage>
        <taxon>Bacteria</taxon>
        <taxon>Bacillati</taxon>
        <taxon>Actinomycetota</taxon>
        <taxon>Actinomycetes</taxon>
        <taxon>Actinomycetales</taxon>
        <taxon>Actinomycetaceae</taxon>
        <taxon>Arcanobacterium</taxon>
    </lineage>
</organism>
<protein>
    <submittedName>
        <fullName evidence="2">Pilus assembly protein</fullName>
    </submittedName>
</protein>
<keyword evidence="3" id="KW-1185">Reference proteome</keyword>
<feature type="transmembrane region" description="Helical" evidence="1">
    <location>
        <begin position="12"/>
        <end position="38"/>
    </location>
</feature>
<proteinExistence type="predicted"/>
<reference evidence="2 3" key="1">
    <citation type="submission" date="2021-02" db="EMBL/GenBank/DDBJ databases">
        <title>Complete Genome Sequence of Arcanobacterium phocisimile strain DSM 26142T from a harbour seal.</title>
        <authorList>
            <person name="Borowiak M."/>
            <person name="Alssahen M."/>
            <person name="Malorny B."/>
            <person name="Laemmler C."/>
            <person name="Siebert U."/>
            <person name="Ploetz M."/>
            <person name="Abdulmawjood A."/>
        </authorList>
    </citation>
    <scope>NUCLEOTIDE SEQUENCE [LARGE SCALE GENOMIC DNA]</scope>
    <source>
        <strain evidence="2 3">DSM 26142</strain>
    </source>
</reference>
<keyword evidence="1" id="KW-1133">Transmembrane helix</keyword>
<sequence length="120" mass="12734">MSKPRLERGNAVVGFTATVGLLLIVTVTVMSIGLTWFAREVMNDSVALGARIAGLSGSNESIARQRTQELITQTLPQDFAHDVEVSYGTTWVEVSASAPAPVLGLLLPVTIEVSARAPIE</sequence>
<evidence type="ECO:0000313" key="2">
    <source>
        <dbReference type="EMBL" id="QRV01684.1"/>
    </source>
</evidence>
<name>A0ABX7IEW4_9ACTO</name>
<dbReference type="RefSeq" id="WP_204423629.1">
    <property type="nucleotide sequence ID" value="NZ_CP070228.1"/>
</dbReference>
<evidence type="ECO:0000313" key="3">
    <source>
        <dbReference type="Proteomes" id="UP000602653"/>
    </source>
</evidence>
<dbReference type="Proteomes" id="UP000602653">
    <property type="component" value="Chromosome"/>
</dbReference>
<gene>
    <name evidence="2" type="ORF">JTE88_06185</name>
</gene>
<dbReference type="EMBL" id="CP070228">
    <property type="protein sequence ID" value="QRV01684.1"/>
    <property type="molecule type" value="Genomic_DNA"/>
</dbReference>
<evidence type="ECO:0000256" key="1">
    <source>
        <dbReference type="SAM" id="Phobius"/>
    </source>
</evidence>